<feature type="transmembrane region" description="Helical" evidence="1">
    <location>
        <begin position="330"/>
        <end position="348"/>
    </location>
</feature>
<feature type="transmembrane region" description="Helical" evidence="1">
    <location>
        <begin position="214"/>
        <end position="235"/>
    </location>
</feature>
<comment type="caution">
    <text evidence="2">The sequence shown here is derived from an EMBL/GenBank/DDBJ whole genome shotgun (WGS) entry which is preliminary data.</text>
</comment>
<protein>
    <recommendedName>
        <fullName evidence="4">Glycosyltransferase RgtA/B/C/D-like domain-containing protein</fullName>
    </recommendedName>
</protein>
<feature type="transmembrane region" description="Helical" evidence="1">
    <location>
        <begin position="395"/>
        <end position="417"/>
    </location>
</feature>
<dbReference type="Proteomes" id="UP000034235">
    <property type="component" value="Unassembled WGS sequence"/>
</dbReference>
<feature type="transmembrane region" description="Helical" evidence="1">
    <location>
        <begin position="263"/>
        <end position="280"/>
    </location>
</feature>
<evidence type="ECO:0008006" key="4">
    <source>
        <dbReference type="Google" id="ProtNLM"/>
    </source>
</evidence>
<feature type="transmembrane region" description="Helical" evidence="1">
    <location>
        <begin position="469"/>
        <end position="488"/>
    </location>
</feature>
<feature type="transmembrane region" description="Helical" evidence="1">
    <location>
        <begin position="61"/>
        <end position="78"/>
    </location>
</feature>
<sequence length="665" mass="76330">MLFINLNLFLILALLILYPIGYLFLASKKNELHPTEIVALSFCIGVIIFVLQAFLFSFLDLRFLAVFFVLLLSGISIYQNKKFLVIPWIKLLKDKLLVLSITLATLVQGFINFPSGYKYKDGLLFWSSQGHDGLWHVSLIEEIKRTLPPINPGISGVELFNYHYLVDVLMGEFARIFPFFDSLDLYFRFFPILFSFMISITIFALMYRWKGSKAIAHLGLLFSVFVGSFGFIISFKDSGNIFGGETAFWASQQNTILGNPPHAISHAILPAFFLAFCLFLKNRSKHWFIISLLLGGVLAGFKVSGGFIMLSGVGVAAFFDFLLNKKKSTLLLAAFLAILNFLAFKSMTSKDAASFLMFLPWWFIRTMVVVKLGWIDMELRRQHYLSKGTWNANLRILQLELTALLIFIVGNLGMRILGIIEIIRLVIKEKLNIFKNTFEIALITSMFAGLVVVLLFVQKGLIYNNIQFMQYFMLIFGWFAAISTYHSFKLMKNNILRAVFIAIVTVLSIPTVIGNLIEFYGPNTKPLAVVNNHQIEALKFLKTATPEDSVILNVPFDPYLKDKFKEQPKPIYAWYDTPYIAALSARKSYLASEHVTLLGFPTKEREEKMKKFFEQQDLNWNKQFLKDENINYIYISKDELDRPLQMDKSINLVFENKEVLIYRVE</sequence>
<dbReference type="AlphaFoldDB" id="A0A0G0JK92"/>
<feature type="transmembrane region" description="Helical" evidence="1">
    <location>
        <begin position="287"/>
        <end position="310"/>
    </location>
</feature>
<keyword evidence="1" id="KW-0472">Membrane</keyword>
<feature type="transmembrane region" description="Helical" evidence="1">
    <location>
        <begin position="355"/>
        <end position="375"/>
    </location>
</feature>
<evidence type="ECO:0000313" key="3">
    <source>
        <dbReference type="Proteomes" id="UP000034235"/>
    </source>
</evidence>
<keyword evidence="1" id="KW-0812">Transmembrane</keyword>
<evidence type="ECO:0000313" key="2">
    <source>
        <dbReference type="EMBL" id="KKQ67262.1"/>
    </source>
</evidence>
<keyword evidence="1" id="KW-1133">Transmembrane helix</keyword>
<feature type="transmembrane region" description="Helical" evidence="1">
    <location>
        <begin position="438"/>
        <end position="457"/>
    </location>
</feature>
<dbReference type="EMBL" id="LBUP01000001">
    <property type="protein sequence ID" value="KKQ67262.1"/>
    <property type="molecule type" value="Genomic_DNA"/>
</dbReference>
<feature type="transmembrane region" description="Helical" evidence="1">
    <location>
        <begin position="495"/>
        <end position="517"/>
    </location>
</feature>
<feature type="transmembrane region" description="Helical" evidence="1">
    <location>
        <begin position="98"/>
        <end position="117"/>
    </location>
</feature>
<evidence type="ECO:0000256" key="1">
    <source>
        <dbReference type="SAM" id="Phobius"/>
    </source>
</evidence>
<feature type="transmembrane region" description="Helical" evidence="1">
    <location>
        <begin position="37"/>
        <end position="55"/>
    </location>
</feature>
<name>A0A0G0JK92_9BACT</name>
<gene>
    <name evidence="2" type="ORF">US86_C0001G0189</name>
</gene>
<proteinExistence type="predicted"/>
<feature type="transmembrane region" description="Helical" evidence="1">
    <location>
        <begin position="6"/>
        <end position="25"/>
    </location>
</feature>
<feature type="transmembrane region" description="Helical" evidence="1">
    <location>
        <begin position="185"/>
        <end position="207"/>
    </location>
</feature>
<accession>A0A0G0JK92</accession>
<reference evidence="2 3" key="1">
    <citation type="journal article" date="2015" name="Nature">
        <title>rRNA introns, odd ribosomes, and small enigmatic genomes across a large radiation of phyla.</title>
        <authorList>
            <person name="Brown C.T."/>
            <person name="Hug L.A."/>
            <person name="Thomas B.C."/>
            <person name="Sharon I."/>
            <person name="Castelle C.J."/>
            <person name="Singh A."/>
            <person name="Wilkins M.J."/>
            <person name="Williams K.H."/>
            <person name="Banfield J.F."/>
        </authorList>
    </citation>
    <scope>NUCLEOTIDE SEQUENCE [LARGE SCALE GENOMIC DNA]</scope>
</reference>
<organism evidence="2 3">
    <name type="scientific">Candidatus Daviesbacteria bacterium GW2011_GWA2_38_24</name>
    <dbReference type="NCBI Taxonomy" id="1618422"/>
    <lineage>
        <taxon>Bacteria</taxon>
        <taxon>Candidatus Daviesiibacteriota</taxon>
    </lineage>
</organism>